<dbReference type="InterPro" id="IPR001948">
    <property type="entry name" value="Peptidase_M18"/>
</dbReference>
<evidence type="ECO:0000256" key="7">
    <source>
        <dbReference type="ARBA" id="ARBA00022833"/>
    </source>
</evidence>
<evidence type="ECO:0000256" key="8">
    <source>
        <dbReference type="ARBA" id="ARBA00023049"/>
    </source>
</evidence>
<dbReference type="EC" id="3.4.11.-" evidence="10"/>
<dbReference type="FunFam" id="2.30.250.10:FF:000006">
    <property type="entry name" value="Probable M18 family aminopeptidase 1"/>
    <property type="match status" value="1"/>
</dbReference>
<evidence type="ECO:0000256" key="3">
    <source>
        <dbReference type="ARBA" id="ARBA00022438"/>
    </source>
</evidence>
<dbReference type="GO" id="GO:0008270">
    <property type="term" value="F:zinc ion binding"/>
    <property type="evidence" value="ECO:0007669"/>
    <property type="project" value="InterPro"/>
</dbReference>
<evidence type="ECO:0000256" key="1">
    <source>
        <dbReference type="ARBA" id="ARBA00001947"/>
    </source>
</evidence>
<dbReference type="EMBL" id="JARPTC010000012">
    <property type="protein sequence ID" value="MDO7787273.1"/>
    <property type="molecule type" value="Genomic_DNA"/>
</dbReference>
<dbReference type="Gene3D" id="2.30.250.10">
    <property type="entry name" value="Aminopeptidase i, Domain 2"/>
    <property type="match status" value="1"/>
</dbReference>
<comment type="caution">
    <text evidence="11">The sequence shown here is derived from an EMBL/GenBank/DDBJ whole genome shotgun (WGS) entry which is preliminary data.</text>
</comment>
<keyword evidence="12" id="KW-1185">Reference proteome</keyword>
<keyword evidence="5 9" id="KW-0479">Metal-binding</keyword>
<evidence type="ECO:0000313" key="12">
    <source>
        <dbReference type="Proteomes" id="UP001172911"/>
    </source>
</evidence>
<organism evidence="11 12">
    <name type="scientific">Desulforamulus aquiferis</name>
    <dbReference type="NCBI Taxonomy" id="1397668"/>
    <lineage>
        <taxon>Bacteria</taxon>
        <taxon>Bacillati</taxon>
        <taxon>Bacillota</taxon>
        <taxon>Clostridia</taxon>
        <taxon>Eubacteriales</taxon>
        <taxon>Peptococcaceae</taxon>
        <taxon>Desulforamulus</taxon>
    </lineage>
</organism>
<evidence type="ECO:0000256" key="9">
    <source>
        <dbReference type="RuleBase" id="RU004386"/>
    </source>
</evidence>
<evidence type="ECO:0000256" key="4">
    <source>
        <dbReference type="ARBA" id="ARBA00022670"/>
    </source>
</evidence>
<keyword evidence="6 9" id="KW-0378">Hydrolase</keyword>
<dbReference type="Pfam" id="PF02127">
    <property type="entry name" value="Peptidase_M18"/>
    <property type="match status" value="1"/>
</dbReference>
<dbReference type="SUPFAM" id="SSF53187">
    <property type="entry name" value="Zn-dependent exopeptidases"/>
    <property type="match status" value="1"/>
</dbReference>
<comment type="cofactor">
    <cofactor evidence="1 10">
        <name>Zn(2+)</name>
        <dbReference type="ChEBI" id="CHEBI:29105"/>
    </cofactor>
</comment>
<dbReference type="GO" id="GO:0005737">
    <property type="term" value="C:cytoplasm"/>
    <property type="evidence" value="ECO:0007669"/>
    <property type="project" value="UniProtKB-ARBA"/>
</dbReference>
<dbReference type="AlphaFoldDB" id="A0AAW7ZDC5"/>
<gene>
    <name evidence="11" type="ORF">P6N53_08580</name>
</gene>
<keyword evidence="4 9" id="KW-0645">Protease</keyword>
<evidence type="ECO:0000256" key="5">
    <source>
        <dbReference type="ARBA" id="ARBA00022723"/>
    </source>
</evidence>
<dbReference type="NCBIfam" id="NF002600">
    <property type="entry name" value="PRK02256.1"/>
    <property type="match status" value="1"/>
</dbReference>
<dbReference type="GO" id="GO:0006508">
    <property type="term" value="P:proteolysis"/>
    <property type="evidence" value="ECO:0007669"/>
    <property type="project" value="UniProtKB-KW"/>
</dbReference>
<keyword evidence="7 9" id="KW-0862">Zinc</keyword>
<reference evidence="11" key="1">
    <citation type="journal article" date="2023" name="J. Hazard. Mater.">
        <title>Anaerobic biodegradation of pyrene and benzo[a]pyrene by a new sulfate-reducing Desulforamulus aquiferis strain DSA.</title>
        <authorList>
            <person name="Zhang Z."/>
            <person name="Sun J."/>
            <person name="Gong X."/>
            <person name="Wang C."/>
            <person name="Wang H."/>
        </authorList>
    </citation>
    <scope>NUCLEOTIDE SEQUENCE</scope>
    <source>
        <strain evidence="11">DSA</strain>
    </source>
</reference>
<keyword evidence="8 9" id="KW-0482">Metalloprotease</keyword>
<evidence type="ECO:0000313" key="11">
    <source>
        <dbReference type="EMBL" id="MDO7787273.1"/>
    </source>
</evidence>
<protein>
    <recommendedName>
        <fullName evidence="10">M18 family aminopeptidase</fullName>
        <ecNumber evidence="10">3.4.11.-</ecNumber>
    </recommendedName>
</protein>
<dbReference type="GO" id="GO:0008237">
    <property type="term" value="F:metallopeptidase activity"/>
    <property type="evidence" value="ECO:0007669"/>
    <property type="project" value="UniProtKB-KW"/>
</dbReference>
<evidence type="ECO:0000256" key="2">
    <source>
        <dbReference type="ARBA" id="ARBA00008290"/>
    </source>
</evidence>
<proteinExistence type="inferred from homology"/>
<dbReference type="InterPro" id="IPR023358">
    <property type="entry name" value="Peptidase_M18_dom2"/>
</dbReference>
<reference evidence="11" key="2">
    <citation type="submission" date="2023-03" db="EMBL/GenBank/DDBJ databases">
        <authorList>
            <person name="Zhang Z."/>
        </authorList>
    </citation>
    <scope>NUCLEOTIDE SEQUENCE</scope>
    <source>
        <strain evidence="11">DSA</strain>
    </source>
</reference>
<comment type="similarity">
    <text evidence="2 9">Belongs to the peptidase M18 family.</text>
</comment>
<evidence type="ECO:0000256" key="6">
    <source>
        <dbReference type="ARBA" id="ARBA00022801"/>
    </source>
</evidence>
<dbReference type="Proteomes" id="UP001172911">
    <property type="component" value="Unassembled WGS sequence"/>
</dbReference>
<dbReference type="Gene3D" id="3.40.630.10">
    <property type="entry name" value="Zn peptidases"/>
    <property type="match status" value="1"/>
</dbReference>
<accession>A0AAW7ZDC5</accession>
<dbReference type="GO" id="GO:0004177">
    <property type="term" value="F:aminopeptidase activity"/>
    <property type="evidence" value="ECO:0007669"/>
    <property type="project" value="UniProtKB-KW"/>
</dbReference>
<dbReference type="PRINTS" id="PR00932">
    <property type="entry name" value="AMINO1PTASE"/>
</dbReference>
<dbReference type="SUPFAM" id="SSF101821">
    <property type="entry name" value="Aminopeptidase/glucanase lid domain"/>
    <property type="match status" value="1"/>
</dbReference>
<sequence>MINQDQLRYRRKNVWEEADTKKYQDIMNFAEEYKDFISNSKSERACVRQIVARALSHGFKPLDQYQALKPGDRVIQTYREKAVLMSVVGHQGLDRGITLVGSHTDVPRLDLKPQPLYEEEKLAFLKTHYYGGIKKYQWLAVPLALHGVVCLIDGRVVEINVGDMPGDPVFAISDLLPHLAKEQMEKKLSEAVEGEQLNLLVGGIPIKQGEKERVKLAILELLYNKYGVTEEDFISAELEVVPAGTAYDIGFDRSFVGAYGQDDRVCVYNSLRAILEVGTPGRTAVALFIDKEETGSTGNTGMSGRFLQNTLADMGMLLYPNFNELSLRKILATSIALSADVTAGLDPNFEGVMEKNNAARLGGGVVVTKYTGARGKNNTNDAHAETMAFMRGLLEQNQIIWQTGELGKIDQGGGGTIAHIIAEQGFEVVDCGIALLSMHAPLEIASKADIYECYRAYKAFFAL</sequence>
<keyword evidence="3 9" id="KW-0031">Aminopeptidase</keyword>
<dbReference type="PANTHER" id="PTHR28570">
    <property type="entry name" value="ASPARTYL AMINOPEPTIDASE"/>
    <property type="match status" value="1"/>
</dbReference>
<dbReference type="PANTHER" id="PTHR28570:SF2">
    <property type="entry name" value="M18 FAMILY AMINOPEPTIDASE 1-RELATED"/>
    <property type="match status" value="1"/>
</dbReference>
<name>A0AAW7ZDC5_9FIRM</name>
<evidence type="ECO:0000256" key="10">
    <source>
        <dbReference type="RuleBase" id="RU004387"/>
    </source>
</evidence>